<dbReference type="KEGG" id="gau:GAU_3555"/>
<keyword evidence="3" id="KW-1185">Reference proteome</keyword>
<protein>
    <submittedName>
        <fullName evidence="2">Hypothetical membrane protein</fullName>
    </submittedName>
</protein>
<dbReference type="Proteomes" id="UP000002209">
    <property type="component" value="Chromosome"/>
</dbReference>
<sequence>MDRLHVFLVRAVFGWMALSGALHFLADVASQYIRRIRVPGPETTLYYGLHTAYAWGHIAFGALGLYLVTRATPVMDERRLLLMSGVVALGWLAIAMGFMEYWQPKANAVVLCAMIVAALLTR</sequence>
<organism evidence="2 3">
    <name type="scientific">Gemmatimonas aurantiaca (strain DSM 14586 / JCM 11422 / NBRC 100505 / T-27)</name>
    <dbReference type="NCBI Taxonomy" id="379066"/>
    <lineage>
        <taxon>Bacteria</taxon>
        <taxon>Pseudomonadati</taxon>
        <taxon>Gemmatimonadota</taxon>
        <taxon>Gemmatimonadia</taxon>
        <taxon>Gemmatimonadales</taxon>
        <taxon>Gemmatimonadaceae</taxon>
        <taxon>Gemmatimonas</taxon>
    </lineage>
</organism>
<accession>C1ADM0</accession>
<feature type="transmembrane region" description="Helical" evidence="1">
    <location>
        <begin position="7"/>
        <end position="26"/>
    </location>
</feature>
<dbReference type="HOGENOM" id="CLU_2056389_0_0_0"/>
<keyword evidence="1" id="KW-0812">Transmembrane</keyword>
<feature type="transmembrane region" description="Helical" evidence="1">
    <location>
        <begin position="80"/>
        <end position="99"/>
    </location>
</feature>
<dbReference type="EMBL" id="AP009153">
    <property type="protein sequence ID" value="BAH40597.1"/>
    <property type="molecule type" value="Genomic_DNA"/>
</dbReference>
<gene>
    <name evidence="2" type="ordered locus">GAU_3555</name>
</gene>
<keyword evidence="1" id="KW-0472">Membrane</keyword>
<dbReference type="AlphaFoldDB" id="C1ADM0"/>
<evidence type="ECO:0000256" key="1">
    <source>
        <dbReference type="SAM" id="Phobius"/>
    </source>
</evidence>
<keyword evidence="1" id="KW-1133">Transmembrane helix</keyword>
<proteinExistence type="predicted"/>
<dbReference type="RefSeq" id="WP_015895366.1">
    <property type="nucleotide sequence ID" value="NC_012489.1"/>
</dbReference>
<feature type="transmembrane region" description="Helical" evidence="1">
    <location>
        <begin position="46"/>
        <end position="68"/>
    </location>
</feature>
<dbReference type="eggNOG" id="ENOG50334CI">
    <property type="taxonomic scope" value="Bacteria"/>
</dbReference>
<dbReference type="STRING" id="379066.GAU_3555"/>
<evidence type="ECO:0000313" key="3">
    <source>
        <dbReference type="Proteomes" id="UP000002209"/>
    </source>
</evidence>
<evidence type="ECO:0000313" key="2">
    <source>
        <dbReference type="EMBL" id="BAH40597.1"/>
    </source>
</evidence>
<reference evidence="3" key="1">
    <citation type="submission" date="2006-03" db="EMBL/GenBank/DDBJ databases">
        <title>Complete genome sequence of Gemmatimonas aurantiaca T-27 that represents a novel phylum Gemmatimonadetes.</title>
        <authorList>
            <person name="Takasaki K."/>
            <person name="Ichikawa N."/>
            <person name="Miura H."/>
            <person name="Matsushita S."/>
            <person name="Watanabe Y."/>
            <person name="Oguchi A."/>
            <person name="Ankai A."/>
            <person name="Yashiro I."/>
            <person name="Takahashi M."/>
            <person name="Terui Y."/>
            <person name="Fukui S."/>
            <person name="Yokoyama H."/>
            <person name="Tanikawa S."/>
            <person name="Hanada S."/>
            <person name="Kamagata Y."/>
            <person name="Fujita N."/>
        </authorList>
    </citation>
    <scope>NUCLEOTIDE SEQUENCE [LARGE SCALE GENOMIC DNA]</scope>
    <source>
        <strain evidence="3">T-27 / DSM 14586 / JCM 11422 / NBRC 100505</strain>
    </source>
</reference>
<name>C1ADM0_GEMAT</name>